<name>A0A3E4QQQ1_9ACTN</name>
<evidence type="ECO:0000313" key="4">
    <source>
        <dbReference type="Proteomes" id="UP000260943"/>
    </source>
</evidence>
<evidence type="ECO:0000256" key="2">
    <source>
        <dbReference type="SAM" id="Phobius"/>
    </source>
</evidence>
<feature type="transmembrane region" description="Helical" evidence="2">
    <location>
        <begin position="191"/>
        <end position="213"/>
    </location>
</feature>
<feature type="region of interest" description="Disordered" evidence="1">
    <location>
        <begin position="14"/>
        <end position="34"/>
    </location>
</feature>
<gene>
    <name evidence="3" type="ORF">DXC81_07915</name>
</gene>
<dbReference type="RefSeq" id="WP_117679923.1">
    <property type="nucleotide sequence ID" value="NZ_CAJJKC010000004.1"/>
</dbReference>
<feature type="transmembrane region" description="Helical" evidence="2">
    <location>
        <begin position="129"/>
        <end position="152"/>
    </location>
</feature>
<proteinExistence type="predicted"/>
<dbReference type="EMBL" id="QSRJ01000009">
    <property type="protein sequence ID" value="RGL09516.1"/>
    <property type="molecule type" value="Genomic_DNA"/>
</dbReference>
<evidence type="ECO:0000256" key="1">
    <source>
        <dbReference type="SAM" id="MobiDB-lite"/>
    </source>
</evidence>
<sequence>MSIPSNIVPFVKPQRRDGADDVQGPIEEARGGREGRRAKPASRVWIIVLLILLFGGFALIFGGEWGPSTGAAGLAMQACQGVGLITFGISLAMTARLLHLQHRTKTTGTPAAPNERTRDALRREYVQELVMLAPAVAAYAGCALLYLTGVSFLEDETALNLIIMLAFAGGAVALAALVHRRRKRRGVSYKHLGNAGLIAFCLSFAVGGALIGWDIAWRAAVDAANGPATVRCFYRDYDIDRPTGRYAGLHPTKLELAFTNVSGDGTMPNPVVYIAAGDVDAVLDQVFRENAFAIDLTYYPNSNVFVSAEAA</sequence>
<keyword evidence="2" id="KW-0812">Transmembrane</keyword>
<comment type="caution">
    <text evidence="3">The sequence shown here is derived from an EMBL/GenBank/DDBJ whole genome shotgun (WGS) entry which is preliminary data.</text>
</comment>
<keyword evidence="2" id="KW-1133">Transmembrane helix</keyword>
<dbReference type="Proteomes" id="UP000260943">
    <property type="component" value="Unassembled WGS sequence"/>
</dbReference>
<feature type="transmembrane region" description="Helical" evidence="2">
    <location>
        <begin position="158"/>
        <end position="179"/>
    </location>
</feature>
<protein>
    <submittedName>
        <fullName evidence="3">Uncharacterized protein</fullName>
    </submittedName>
</protein>
<feature type="transmembrane region" description="Helical" evidence="2">
    <location>
        <begin position="74"/>
        <end position="95"/>
    </location>
</feature>
<feature type="transmembrane region" description="Helical" evidence="2">
    <location>
        <begin position="44"/>
        <end position="62"/>
    </location>
</feature>
<organism evidence="3 4">
    <name type="scientific">Collinsella tanakaei</name>
    <dbReference type="NCBI Taxonomy" id="626935"/>
    <lineage>
        <taxon>Bacteria</taxon>
        <taxon>Bacillati</taxon>
        <taxon>Actinomycetota</taxon>
        <taxon>Coriobacteriia</taxon>
        <taxon>Coriobacteriales</taxon>
        <taxon>Coriobacteriaceae</taxon>
        <taxon>Collinsella</taxon>
    </lineage>
</organism>
<dbReference type="AlphaFoldDB" id="A0A3E4QQQ1"/>
<evidence type="ECO:0000313" key="3">
    <source>
        <dbReference type="EMBL" id="RGL09516.1"/>
    </source>
</evidence>
<keyword evidence="2" id="KW-0472">Membrane</keyword>
<reference evidence="3 4" key="1">
    <citation type="submission" date="2018-08" db="EMBL/GenBank/DDBJ databases">
        <title>A genome reference for cultivated species of the human gut microbiota.</title>
        <authorList>
            <person name="Zou Y."/>
            <person name="Xue W."/>
            <person name="Luo G."/>
        </authorList>
    </citation>
    <scope>NUCLEOTIDE SEQUENCE [LARGE SCALE GENOMIC DNA]</scope>
    <source>
        <strain evidence="3 4">TF08-14</strain>
    </source>
</reference>
<accession>A0A3E4QQQ1</accession>